<evidence type="ECO:0000313" key="3">
    <source>
        <dbReference type="EMBL" id="RII41294.1"/>
    </source>
</evidence>
<gene>
    <name evidence="3" type="ORF">DWB68_13200</name>
</gene>
<accession>A0A399J7L3</accession>
<keyword evidence="4" id="KW-1185">Reference proteome</keyword>
<protein>
    <submittedName>
        <fullName evidence="3">Uncharacterized protein</fullName>
    </submittedName>
</protein>
<keyword evidence="1" id="KW-0175">Coiled coil</keyword>
<reference evidence="3 4" key="1">
    <citation type="submission" date="2018-07" db="EMBL/GenBank/DDBJ databases">
        <title>Arthrobacter sp. nov., isolated from raw cow's milk with high bacterial count.</title>
        <authorList>
            <person name="Hahne J."/>
            <person name="Isele D."/>
            <person name="Lipski A."/>
        </authorList>
    </citation>
    <scope>NUCLEOTIDE SEQUENCE [LARGE SCALE GENOMIC DNA]</scope>
    <source>
        <strain evidence="3 4">JZ R-35</strain>
    </source>
</reference>
<sequence>MSKPRKASAALAAREKARARAEEITRRNEELIELATGYFVAADRIEAIETELEEKIASLREQADRDSAAAREEAAGVVVAMLATGEAKRAVAERLGISTAEVTAAAKSAEPEQPATAEPDEGESDE</sequence>
<dbReference type="EMBL" id="QQXK01000030">
    <property type="protein sequence ID" value="RII41294.1"/>
    <property type="molecule type" value="Genomic_DNA"/>
</dbReference>
<proteinExistence type="predicted"/>
<dbReference type="AlphaFoldDB" id="A0A399J7L3"/>
<dbReference type="Proteomes" id="UP000265419">
    <property type="component" value="Unassembled WGS sequence"/>
</dbReference>
<feature type="region of interest" description="Disordered" evidence="2">
    <location>
        <begin position="103"/>
        <end position="126"/>
    </location>
</feature>
<dbReference type="RefSeq" id="WP_119425587.1">
    <property type="nucleotide sequence ID" value="NZ_QQXK01000030.1"/>
</dbReference>
<evidence type="ECO:0000313" key="4">
    <source>
        <dbReference type="Proteomes" id="UP000265419"/>
    </source>
</evidence>
<name>A0A399J7L3_9MICC</name>
<comment type="caution">
    <text evidence="3">The sequence shown here is derived from an EMBL/GenBank/DDBJ whole genome shotgun (WGS) entry which is preliminary data.</text>
</comment>
<evidence type="ECO:0000256" key="1">
    <source>
        <dbReference type="SAM" id="Coils"/>
    </source>
</evidence>
<feature type="coiled-coil region" evidence="1">
    <location>
        <begin position="7"/>
        <end position="69"/>
    </location>
</feature>
<organism evidence="3 4">
    <name type="scientific">Galactobacter valiniphilus</name>
    <dbReference type="NCBI Taxonomy" id="2676122"/>
    <lineage>
        <taxon>Bacteria</taxon>
        <taxon>Bacillati</taxon>
        <taxon>Actinomycetota</taxon>
        <taxon>Actinomycetes</taxon>
        <taxon>Micrococcales</taxon>
        <taxon>Micrococcaceae</taxon>
        <taxon>Galactobacter</taxon>
    </lineage>
</organism>
<evidence type="ECO:0000256" key="2">
    <source>
        <dbReference type="SAM" id="MobiDB-lite"/>
    </source>
</evidence>